<name>A0ABX1VMW3_9PLAN</name>
<keyword evidence="9" id="KW-0406">Ion transport</keyword>
<evidence type="ECO:0000313" key="14">
    <source>
        <dbReference type="EMBL" id="NNJ28013.1"/>
    </source>
</evidence>
<dbReference type="InterPro" id="IPR005821">
    <property type="entry name" value="Ion_trans_dom"/>
</dbReference>
<comment type="caution">
    <text evidence="14">The sequence shown here is derived from an EMBL/GenBank/DDBJ whole genome shotgun (WGS) entry which is preliminary data.</text>
</comment>
<dbReference type="Proteomes" id="UP000609651">
    <property type="component" value="Unassembled WGS sequence"/>
</dbReference>
<evidence type="ECO:0000259" key="13">
    <source>
        <dbReference type="Pfam" id="PF00520"/>
    </source>
</evidence>
<evidence type="ECO:0000256" key="10">
    <source>
        <dbReference type="ARBA" id="ARBA00023136"/>
    </source>
</evidence>
<comment type="subcellular location">
    <subcellularLocation>
        <location evidence="1">Membrane</location>
        <topology evidence="1">Multi-pass membrane protein</topology>
    </subcellularLocation>
</comment>
<evidence type="ECO:0000256" key="11">
    <source>
        <dbReference type="ARBA" id="ARBA00023303"/>
    </source>
</evidence>
<feature type="transmembrane region" description="Helical" evidence="12">
    <location>
        <begin position="72"/>
        <end position="93"/>
    </location>
</feature>
<dbReference type="SUPFAM" id="SSF81324">
    <property type="entry name" value="Voltage-gated potassium channels"/>
    <property type="match status" value="1"/>
</dbReference>
<evidence type="ECO:0000256" key="2">
    <source>
        <dbReference type="ARBA" id="ARBA00022448"/>
    </source>
</evidence>
<keyword evidence="15" id="KW-1185">Reference proteome</keyword>
<sequence length="244" mass="26476">MEDVDTPAGRAFDLAVQALIVLSLVLYSLETLPGLSHATRRALRWGELVTVGLFTAEYLLRAAVAKPTRTYVFGVFGAVDLLSILPTLLAAGFDLRALRALRLLRLFRVLKLVRYSAAARRFALALKIAREELVLFLGAAGVVLFLAAAGIHHFEHEAQPEEFASIFHSLWWAVVTLTTVGYGDVYPMTIGGRLFTFLVLVVGLGVVSVPAGLVASALSEARRMEADIREPATMRAEADVRTGA</sequence>
<keyword evidence="3" id="KW-0633">Potassium transport</keyword>
<evidence type="ECO:0000256" key="3">
    <source>
        <dbReference type="ARBA" id="ARBA00022538"/>
    </source>
</evidence>
<accession>A0ABX1VMW3</accession>
<evidence type="ECO:0000256" key="5">
    <source>
        <dbReference type="ARBA" id="ARBA00022826"/>
    </source>
</evidence>
<keyword evidence="2" id="KW-0813">Transport</keyword>
<keyword evidence="8 12" id="KW-1133">Transmembrane helix</keyword>
<dbReference type="PRINTS" id="PR00169">
    <property type="entry name" value="KCHANNEL"/>
</dbReference>
<dbReference type="EMBL" id="WTPX01000259">
    <property type="protein sequence ID" value="NNJ28013.1"/>
    <property type="molecule type" value="Genomic_DNA"/>
</dbReference>
<keyword evidence="4 12" id="KW-0812">Transmembrane</keyword>
<dbReference type="Gene3D" id="1.20.120.350">
    <property type="entry name" value="Voltage-gated potassium channels. Chain C"/>
    <property type="match status" value="1"/>
</dbReference>
<keyword evidence="6" id="KW-0851">Voltage-gated channel</keyword>
<evidence type="ECO:0000256" key="6">
    <source>
        <dbReference type="ARBA" id="ARBA00022882"/>
    </source>
</evidence>
<protein>
    <recommendedName>
        <fullName evidence="13">Ion transport domain-containing protein</fullName>
    </recommendedName>
</protein>
<evidence type="ECO:0000256" key="8">
    <source>
        <dbReference type="ARBA" id="ARBA00022989"/>
    </source>
</evidence>
<evidence type="ECO:0000256" key="4">
    <source>
        <dbReference type="ARBA" id="ARBA00022692"/>
    </source>
</evidence>
<dbReference type="InterPro" id="IPR027359">
    <property type="entry name" value="Volt_channel_dom_sf"/>
</dbReference>
<keyword evidence="11" id="KW-0407">Ion channel</keyword>
<dbReference type="Gene3D" id="1.10.287.70">
    <property type="match status" value="1"/>
</dbReference>
<dbReference type="PANTHER" id="PTHR11537:SF254">
    <property type="entry name" value="POTASSIUM VOLTAGE-GATED CHANNEL PROTEIN SHAB"/>
    <property type="match status" value="1"/>
</dbReference>
<evidence type="ECO:0000256" key="9">
    <source>
        <dbReference type="ARBA" id="ARBA00023065"/>
    </source>
</evidence>
<keyword evidence="5" id="KW-0631">Potassium channel</keyword>
<evidence type="ECO:0000313" key="15">
    <source>
        <dbReference type="Proteomes" id="UP000609651"/>
    </source>
</evidence>
<proteinExistence type="predicted"/>
<reference evidence="14 15" key="1">
    <citation type="journal article" date="2020" name="Syst. Appl. Microbiol.">
        <title>Alienimonas chondri sp. nov., a novel planctomycete isolated from the biofilm of the red alga Chondrus crispus.</title>
        <authorList>
            <person name="Vitorino I."/>
            <person name="Albuquerque L."/>
            <person name="Wiegand S."/>
            <person name="Kallscheuer N."/>
            <person name="da Costa M.S."/>
            <person name="Lobo-da-Cunha A."/>
            <person name="Jogler C."/>
            <person name="Lage O.M."/>
        </authorList>
    </citation>
    <scope>NUCLEOTIDE SEQUENCE [LARGE SCALE GENOMIC DNA]</scope>
    <source>
        <strain evidence="14 15">LzC2</strain>
    </source>
</reference>
<dbReference type="Pfam" id="PF00520">
    <property type="entry name" value="Ion_trans"/>
    <property type="match status" value="1"/>
</dbReference>
<gene>
    <name evidence="14" type="ORF">LzC2_41240</name>
</gene>
<feature type="transmembrane region" description="Helical" evidence="12">
    <location>
        <begin position="12"/>
        <end position="30"/>
    </location>
</feature>
<feature type="transmembrane region" description="Helical" evidence="12">
    <location>
        <begin position="133"/>
        <end position="151"/>
    </location>
</feature>
<feature type="transmembrane region" description="Helical" evidence="12">
    <location>
        <begin position="194"/>
        <end position="219"/>
    </location>
</feature>
<keyword evidence="10 12" id="KW-0472">Membrane</keyword>
<evidence type="ECO:0000256" key="12">
    <source>
        <dbReference type="SAM" id="Phobius"/>
    </source>
</evidence>
<feature type="domain" description="Ion transport" evidence="13">
    <location>
        <begin position="10"/>
        <end position="223"/>
    </location>
</feature>
<evidence type="ECO:0000256" key="1">
    <source>
        <dbReference type="ARBA" id="ARBA00004141"/>
    </source>
</evidence>
<dbReference type="InterPro" id="IPR028325">
    <property type="entry name" value="VG_K_chnl"/>
</dbReference>
<feature type="transmembrane region" description="Helical" evidence="12">
    <location>
        <begin position="163"/>
        <end position="182"/>
    </location>
</feature>
<organism evidence="14 15">
    <name type="scientific">Alienimonas chondri</name>
    <dbReference type="NCBI Taxonomy" id="2681879"/>
    <lineage>
        <taxon>Bacteria</taxon>
        <taxon>Pseudomonadati</taxon>
        <taxon>Planctomycetota</taxon>
        <taxon>Planctomycetia</taxon>
        <taxon>Planctomycetales</taxon>
        <taxon>Planctomycetaceae</taxon>
        <taxon>Alienimonas</taxon>
    </lineage>
</organism>
<dbReference type="PANTHER" id="PTHR11537">
    <property type="entry name" value="VOLTAGE-GATED POTASSIUM CHANNEL"/>
    <property type="match status" value="1"/>
</dbReference>
<evidence type="ECO:0000256" key="7">
    <source>
        <dbReference type="ARBA" id="ARBA00022958"/>
    </source>
</evidence>
<keyword evidence="7" id="KW-0630">Potassium</keyword>